<protein>
    <submittedName>
        <fullName evidence="1">YhcU family protein</fullName>
    </submittedName>
</protein>
<dbReference type="EMBL" id="JALAOH010000005">
    <property type="protein sequence ID" value="MCY8315615.1"/>
    <property type="molecule type" value="Genomic_DNA"/>
</dbReference>
<dbReference type="Proteomes" id="UP001067121">
    <property type="component" value="Unassembled WGS sequence"/>
</dbReference>
<dbReference type="GeneID" id="76986026"/>
<dbReference type="AlphaFoldDB" id="A0AAP3CHB4"/>
<comment type="caution">
    <text evidence="1">The sequence shown here is derived from an EMBL/GenBank/DDBJ whole genome shotgun (WGS) entry which is preliminary data.</text>
</comment>
<proteinExistence type="predicted"/>
<sequence>MARKVIDVRIVNAATAEQESFIKELSMKLFHDVFPLYFSELDIQRFKKKGVLSLNNNHDYQGTLKEAFQIMACLQMIHIILTKPSPHTDVNNQAIFEKNSKMLNDFGIYFPFAFSDFELKANQAFSGYRRLV</sequence>
<evidence type="ECO:0000313" key="1">
    <source>
        <dbReference type="EMBL" id="MCY8315615.1"/>
    </source>
</evidence>
<gene>
    <name evidence="1" type="ORF">MOC71_02365</name>
</gene>
<reference evidence="1" key="1">
    <citation type="submission" date="2022-02" db="EMBL/GenBank/DDBJ databases">
        <title>Crop Bioprotection Bacillus Genome Sequencing.</title>
        <authorList>
            <person name="Dunlap C."/>
        </authorList>
    </citation>
    <scope>NUCLEOTIDE SEQUENCE</scope>
    <source>
        <strain evidence="1">98-1</strain>
    </source>
</reference>
<name>A0AAP3CHB4_BACVA</name>
<dbReference type="RefSeq" id="WP_010327765.1">
    <property type="nucleotide sequence ID" value="NZ_CBDIAD010000044.1"/>
</dbReference>
<dbReference type="InterPro" id="IPR020355">
    <property type="entry name" value="Uncharacterised_YhcU"/>
</dbReference>
<organism evidence="1 2">
    <name type="scientific">Bacillus vallismortis</name>
    <dbReference type="NCBI Taxonomy" id="72361"/>
    <lineage>
        <taxon>Bacteria</taxon>
        <taxon>Bacillati</taxon>
        <taxon>Bacillota</taxon>
        <taxon>Bacilli</taxon>
        <taxon>Bacillales</taxon>
        <taxon>Bacillaceae</taxon>
        <taxon>Bacillus</taxon>
    </lineage>
</organism>
<dbReference type="Pfam" id="PF17326">
    <property type="entry name" value="DUF5365"/>
    <property type="match status" value="1"/>
</dbReference>
<evidence type="ECO:0000313" key="2">
    <source>
        <dbReference type="Proteomes" id="UP001067121"/>
    </source>
</evidence>
<accession>A0AAP3CHB4</accession>